<proteinExistence type="predicted"/>
<evidence type="ECO:0000313" key="2">
    <source>
        <dbReference type="EMBL" id="KAG6373613.1"/>
    </source>
</evidence>
<feature type="compositionally biased region" description="Low complexity" evidence="1">
    <location>
        <begin position="48"/>
        <end position="63"/>
    </location>
</feature>
<evidence type="ECO:0000313" key="3">
    <source>
        <dbReference type="Proteomes" id="UP000683000"/>
    </source>
</evidence>
<protein>
    <submittedName>
        <fullName evidence="2">Uncharacterized protein</fullName>
    </submittedName>
</protein>
<dbReference type="EMBL" id="JAGFBS010000021">
    <property type="protein sequence ID" value="KAG6373613.1"/>
    <property type="molecule type" value="Genomic_DNA"/>
</dbReference>
<gene>
    <name evidence="2" type="ORF">JVT61DRAFT_6269</name>
</gene>
<sequence length="239" mass="26128">MVYMHETEGLEIGPINPQTTFNPESLPFCNHQELLSGHGSLTPQSPVSTLTSSDNTSATTDSLPCPGSESISLPPLSQILYPTPTLHDALELCFFQKKVRGGAGSGVSLGDIEKIGNLLAQSIRASHLSDAVLQEAVLVKEAGCEMRYLCVMALVWELKEAEHYQKLLCSLHQHDQVVFKLFNALIDLVNDLIYFKHHKYLKELISMAVSDLQLNILKLEAQACLDVHGGKNMTAAGSD</sequence>
<name>A0A8I3A6K7_9AGAM</name>
<evidence type="ECO:0000256" key="1">
    <source>
        <dbReference type="SAM" id="MobiDB-lite"/>
    </source>
</evidence>
<comment type="caution">
    <text evidence="2">The sequence shown here is derived from an EMBL/GenBank/DDBJ whole genome shotgun (WGS) entry which is preliminary data.</text>
</comment>
<keyword evidence="3" id="KW-1185">Reference proteome</keyword>
<dbReference type="AlphaFoldDB" id="A0A8I3A6K7"/>
<dbReference type="Proteomes" id="UP000683000">
    <property type="component" value="Unassembled WGS sequence"/>
</dbReference>
<reference evidence="2" key="1">
    <citation type="submission" date="2021-03" db="EMBL/GenBank/DDBJ databases">
        <title>Evolutionary innovations through gain and loss of genes in the ectomycorrhizal Boletales.</title>
        <authorList>
            <person name="Wu G."/>
            <person name="Miyauchi S."/>
            <person name="Morin E."/>
            <person name="Yang Z.-L."/>
            <person name="Xu J."/>
            <person name="Martin F.M."/>
        </authorList>
    </citation>
    <scope>NUCLEOTIDE SEQUENCE</scope>
    <source>
        <strain evidence="2">BR01</strain>
    </source>
</reference>
<feature type="region of interest" description="Disordered" evidence="1">
    <location>
        <begin position="40"/>
        <end position="68"/>
    </location>
</feature>
<accession>A0A8I3A6K7</accession>
<organism evidence="2 3">
    <name type="scientific">Boletus reticuloceps</name>
    <dbReference type="NCBI Taxonomy" id="495285"/>
    <lineage>
        <taxon>Eukaryota</taxon>
        <taxon>Fungi</taxon>
        <taxon>Dikarya</taxon>
        <taxon>Basidiomycota</taxon>
        <taxon>Agaricomycotina</taxon>
        <taxon>Agaricomycetes</taxon>
        <taxon>Agaricomycetidae</taxon>
        <taxon>Boletales</taxon>
        <taxon>Boletineae</taxon>
        <taxon>Boletaceae</taxon>
        <taxon>Boletoideae</taxon>
        <taxon>Boletus</taxon>
    </lineage>
</organism>
<dbReference type="OrthoDB" id="2687677at2759"/>